<dbReference type="RefSeq" id="WP_266879865.1">
    <property type="nucleotide sequence ID" value="NZ_JAPEMW010000003.1"/>
</dbReference>
<organism evidence="1 2">
    <name type="scientific">Streptomyces prunicolor</name>
    <dbReference type="NCBI Taxonomy" id="67348"/>
    <lineage>
        <taxon>Bacteria</taxon>
        <taxon>Bacillati</taxon>
        <taxon>Actinomycetota</taxon>
        <taxon>Actinomycetes</taxon>
        <taxon>Kitasatosporales</taxon>
        <taxon>Streptomycetaceae</taxon>
        <taxon>Streptomyces</taxon>
    </lineage>
</organism>
<reference evidence="1 2" key="1">
    <citation type="submission" date="2023-10" db="EMBL/GenBank/DDBJ databases">
        <title>Characterization of rhizosphere-enriched actinobacteria from wheat plants lab-grown on chernevaya soil.</title>
        <authorList>
            <person name="Tikhonova E.N."/>
            <person name="Konopkin A."/>
            <person name="Kravchenko I.K."/>
        </authorList>
    </citation>
    <scope>NUCLEOTIDE SEQUENCE [LARGE SCALE GENOMIC DNA]</scope>
    <source>
        <strain evidence="1 2">RR29</strain>
    </source>
</reference>
<dbReference type="EMBL" id="JAWMAJ010000001">
    <property type="protein sequence ID" value="MDV7214377.1"/>
    <property type="molecule type" value="Genomic_DNA"/>
</dbReference>
<comment type="caution">
    <text evidence="1">The sequence shown here is derived from an EMBL/GenBank/DDBJ whole genome shotgun (WGS) entry which is preliminary data.</text>
</comment>
<evidence type="ECO:0000313" key="2">
    <source>
        <dbReference type="Proteomes" id="UP001187346"/>
    </source>
</evidence>
<dbReference type="InterPro" id="IPR046302">
    <property type="entry name" value="DUF6417"/>
</dbReference>
<dbReference type="Proteomes" id="UP001187346">
    <property type="component" value="Unassembled WGS sequence"/>
</dbReference>
<keyword evidence="2" id="KW-1185">Reference proteome</keyword>
<accession>A0ABU4F1A5</accession>
<proteinExistence type="predicted"/>
<sequence length="215" mass="23637">MRSGEKRIAVLEELDERQRAAEHHWVVDEEEHVLFRRGVEAVVGEGLVELAGRETCAELSAYAARPVRWAARLTGHGRDVLVFARGRALTEPEVCAPAPGEQVVELRPAQMVALRVFVALADELANPPAEGLAEQVRGARFTPTDKRWRLHLTQEQIASAAYGFYLHRLGGSAAEANRFGREYGAIYRSSPTAGEPTLIRVPAVLQPGQMEGEHG</sequence>
<evidence type="ECO:0000313" key="1">
    <source>
        <dbReference type="EMBL" id="MDV7214377.1"/>
    </source>
</evidence>
<protein>
    <submittedName>
        <fullName evidence="1">DUF6417 family protein</fullName>
    </submittedName>
</protein>
<name>A0ABU4F1A5_9ACTN</name>
<gene>
    <name evidence="1" type="ORF">R5A26_00260</name>
</gene>
<dbReference type="Pfam" id="PF19981">
    <property type="entry name" value="DUF6417"/>
    <property type="match status" value="1"/>
</dbReference>